<gene>
    <name evidence="3" type="ORF">SISNIDRAFT_451408</name>
</gene>
<protein>
    <submittedName>
        <fullName evidence="3">Uncharacterized protein</fullName>
    </submittedName>
</protein>
<organism evidence="3 4">
    <name type="scientific">Sistotremastrum niveocremeum HHB9708</name>
    <dbReference type="NCBI Taxonomy" id="1314777"/>
    <lineage>
        <taxon>Eukaryota</taxon>
        <taxon>Fungi</taxon>
        <taxon>Dikarya</taxon>
        <taxon>Basidiomycota</taxon>
        <taxon>Agaricomycotina</taxon>
        <taxon>Agaricomycetes</taxon>
        <taxon>Sistotremastrales</taxon>
        <taxon>Sistotremastraceae</taxon>
        <taxon>Sertulicium</taxon>
        <taxon>Sertulicium niveocremeum</taxon>
    </lineage>
</organism>
<comment type="pathway">
    <text evidence="1">Mycotoxin biosynthesis.</text>
</comment>
<evidence type="ECO:0000256" key="2">
    <source>
        <dbReference type="ARBA" id="ARBA00035112"/>
    </source>
</evidence>
<dbReference type="STRING" id="1314777.A0A164XAT4"/>
<name>A0A164XAT4_9AGAM</name>
<dbReference type="Proteomes" id="UP000076722">
    <property type="component" value="Unassembled WGS sequence"/>
</dbReference>
<comment type="similarity">
    <text evidence="2">Belongs to the ustYa family.</text>
</comment>
<accession>A0A164XAT4</accession>
<reference evidence="3 4" key="1">
    <citation type="journal article" date="2016" name="Mol. Biol. Evol.">
        <title>Comparative Genomics of Early-Diverging Mushroom-Forming Fungi Provides Insights into the Origins of Lignocellulose Decay Capabilities.</title>
        <authorList>
            <person name="Nagy L.G."/>
            <person name="Riley R."/>
            <person name="Tritt A."/>
            <person name="Adam C."/>
            <person name="Daum C."/>
            <person name="Floudas D."/>
            <person name="Sun H."/>
            <person name="Yadav J.S."/>
            <person name="Pangilinan J."/>
            <person name="Larsson K.H."/>
            <person name="Matsuura K."/>
            <person name="Barry K."/>
            <person name="Labutti K."/>
            <person name="Kuo R."/>
            <person name="Ohm R.A."/>
            <person name="Bhattacharya S.S."/>
            <person name="Shirouzu T."/>
            <person name="Yoshinaga Y."/>
            <person name="Martin F.M."/>
            <person name="Grigoriev I.V."/>
            <person name="Hibbett D.S."/>
        </authorList>
    </citation>
    <scope>NUCLEOTIDE SEQUENCE [LARGE SCALE GENOMIC DNA]</scope>
    <source>
        <strain evidence="3 4">HHB9708</strain>
    </source>
</reference>
<sequence length="182" mass="21177">MYSWMGSDYPGQLYPTLPQRLTQFPDEDYLSLLGEGMTTAELDALDVKWKAFMPVPDTGFFHFGEHKRPLDLPMYHQLHCIWGMRRGLFDFGWHHMNDWHMHHCLNYMRQLILCQADTTLEPFDLTGIESGAVKHGSPVPFERTCRDWKFIESEVLKNQAAMRQFAFENNLPPLDGGIDPTV</sequence>
<evidence type="ECO:0000256" key="1">
    <source>
        <dbReference type="ARBA" id="ARBA00004685"/>
    </source>
</evidence>
<dbReference type="GO" id="GO:0043386">
    <property type="term" value="P:mycotoxin biosynthetic process"/>
    <property type="evidence" value="ECO:0007669"/>
    <property type="project" value="InterPro"/>
</dbReference>
<keyword evidence="4" id="KW-1185">Reference proteome</keyword>
<dbReference type="EMBL" id="KV419400">
    <property type="protein sequence ID" value="KZS95792.1"/>
    <property type="molecule type" value="Genomic_DNA"/>
</dbReference>
<evidence type="ECO:0000313" key="4">
    <source>
        <dbReference type="Proteomes" id="UP000076722"/>
    </source>
</evidence>
<dbReference type="OrthoDB" id="3687641at2759"/>
<evidence type="ECO:0000313" key="3">
    <source>
        <dbReference type="EMBL" id="KZS95792.1"/>
    </source>
</evidence>
<proteinExistence type="inferred from homology"/>
<dbReference type="Pfam" id="PF11807">
    <property type="entry name" value="UstYa"/>
    <property type="match status" value="1"/>
</dbReference>
<dbReference type="InterPro" id="IPR021765">
    <property type="entry name" value="UstYa-like"/>
</dbReference>
<dbReference type="PANTHER" id="PTHR33365:SF4">
    <property type="entry name" value="CYCLOCHLOROTINE BIOSYNTHESIS PROTEIN O"/>
    <property type="match status" value="1"/>
</dbReference>
<dbReference type="PANTHER" id="PTHR33365">
    <property type="entry name" value="YALI0B05434P"/>
    <property type="match status" value="1"/>
</dbReference>
<dbReference type="AlphaFoldDB" id="A0A164XAT4"/>